<dbReference type="GO" id="GO:0071230">
    <property type="term" value="P:cellular response to amino acid stimulus"/>
    <property type="evidence" value="ECO:0007669"/>
    <property type="project" value="TreeGrafter"/>
</dbReference>
<accession>A0A1I7RNF6</accession>
<evidence type="ECO:0000313" key="8">
    <source>
        <dbReference type="WBParaSite" id="BXY_0224200.1"/>
    </source>
</evidence>
<dbReference type="WBParaSite" id="BXY_0224200.1">
    <property type="protein sequence ID" value="BXY_0224200.1"/>
    <property type="gene ID" value="BXY_0224200"/>
</dbReference>
<protein>
    <submittedName>
        <fullName evidence="4">(pine wood nematode) hypothetical protein</fullName>
    </submittedName>
</protein>
<dbReference type="AlphaFoldDB" id="A0A1I7RNF6"/>
<evidence type="ECO:0000256" key="3">
    <source>
        <dbReference type="SAM" id="MobiDB-lite"/>
    </source>
</evidence>
<dbReference type="PANTHER" id="PTHR13401">
    <property type="entry name" value="RAGULATOR COMPLEX PROTEIN LAMTOR1"/>
    <property type="match status" value="1"/>
</dbReference>
<dbReference type="GO" id="GO:0043410">
    <property type="term" value="P:positive regulation of MAPK cascade"/>
    <property type="evidence" value="ECO:0007669"/>
    <property type="project" value="TreeGrafter"/>
</dbReference>
<dbReference type="GO" id="GO:0071986">
    <property type="term" value="C:Ragulator complex"/>
    <property type="evidence" value="ECO:0007669"/>
    <property type="project" value="TreeGrafter"/>
</dbReference>
<keyword evidence="1" id="KW-0519">Myristate</keyword>
<keyword evidence="7" id="KW-1185">Reference proteome</keyword>
<dbReference type="EMBL" id="CAJFCV020000005">
    <property type="protein sequence ID" value="CAG9123963.1"/>
    <property type="molecule type" value="Genomic_DNA"/>
</dbReference>
<evidence type="ECO:0000313" key="6">
    <source>
        <dbReference type="Proteomes" id="UP000095284"/>
    </source>
</evidence>
<dbReference type="GO" id="GO:0001919">
    <property type="term" value="P:regulation of receptor recycling"/>
    <property type="evidence" value="ECO:0007669"/>
    <property type="project" value="TreeGrafter"/>
</dbReference>
<dbReference type="GO" id="GO:0005765">
    <property type="term" value="C:lysosomal membrane"/>
    <property type="evidence" value="ECO:0007669"/>
    <property type="project" value="TreeGrafter"/>
</dbReference>
<evidence type="ECO:0000256" key="2">
    <source>
        <dbReference type="ARBA" id="ARBA00023288"/>
    </source>
</evidence>
<dbReference type="Proteomes" id="UP000095284">
    <property type="component" value="Unplaced"/>
</dbReference>
<gene>
    <name evidence="4" type="ORF">BXYJ_LOCUS12170</name>
</gene>
<feature type="compositionally biased region" description="Polar residues" evidence="3">
    <location>
        <begin position="52"/>
        <end position="64"/>
    </location>
</feature>
<evidence type="ECO:0000313" key="4">
    <source>
        <dbReference type="EMBL" id="CAD5232079.1"/>
    </source>
</evidence>
<reference evidence="8" key="1">
    <citation type="submission" date="2016-11" db="UniProtKB">
        <authorList>
            <consortium name="WormBaseParasite"/>
        </authorList>
    </citation>
    <scope>IDENTIFICATION</scope>
</reference>
<dbReference type="GO" id="GO:0060090">
    <property type="term" value="F:molecular adaptor activity"/>
    <property type="evidence" value="ECO:0007669"/>
    <property type="project" value="TreeGrafter"/>
</dbReference>
<evidence type="ECO:0000313" key="5">
    <source>
        <dbReference type="EMBL" id="CAG9123963.1"/>
    </source>
</evidence>
<proteinExistence type="predicted"/>
<dbReference type="EMBL" id="CAJFDI010000005">
    <property type="protein sequence ID" value="CAD5232079.1"/>
    <property type="molecule type" value="Genomic_DNA"/>
</dbReference>
<evidence type="ECO:0000313" key="7">
    <source>
        <dbReference type="Proteomes" id="UP000659654"/>
    </source>
</evidence>
<keyword evidence="2" id="KW-0449">Lipoprotein</keyword>
<organism evidence="6 8">
    <name type="scientific">Bursaphelenchus xylophilus</name>
    <name type="common">Pinewood nematode worm</name>
    <name type="synonym">Aphelenchoides xylophilus</name>
    <dbReference type="NCBI Taxonomy" id="6326"/>
    <lineage>
        <taxon>Eukaryota</taxon>
        <taxon>Metazoa</taxon>
        <taxon>Ecdysozoa</taxon>
        <taxon>Nematoda</taxon>
        <taxon>Chromadorea</taxon>
        <taxon>Rhabditida</taxon>
        <taxon>Tylenchina</taxon>
        <taxon>Tylenchomorpha</taxon>
        <taxon>Aphelenchoidea</taxon>
        <taxon>Aphelenchoididae</taxon>
        <taxon>Bursaphelenchus</taxon>
    </lineage>
</organism>
<evidence type="ECO:0000256" key="1">
    <source>
        <dbReference type="ARBA" id="ARBA00022707"/>
    </source>
</evidence>
<name>A0A1I7RNF6_BURXY</name>
<reference evidence="5" key="2">
    <citation type="submission" date="2020-08" db="EMBL/GenBank/DDBJ databases">
        <authorList>
            <person name="Kikuchi T."/>
        </authorList>
    </citation>
    <scope>NUCLEOTIDE SEQUENCE</scope>
    <source>
        <strain evidence="4">Ka4C1</strain>
    </source>
</reference>
<dbReference type="GO" id="GO:0005085">
    <property type="term" value="F:guanyl-nucleotide exchange factor activity"/>
    <property type="evidence" value="ECO:0007669"/>
    <property type="project" value="TreeGrafter"/>
</dbReference>
<feature type="region of interest" description="Disordered" evidence="3">
    <location>
        <begin position="38"/>
        <end position="64"/>
    </location>
</feature>
<sequence length="186" mass="20623">MSFILKVCCCTTDEEEDESYLIRNDETDDIFRSESVNVPTQNSAGNGVSAGNRLTPTFPGNNSARSREQNEAALIHRILNTAQERIIDVNLDDNVGEIDITQRSRAYSEAVRKHDAKRKKNGEEAAPLGHILLDTGNQPKAFVNHVTAVDVQLLNHVSDIFSEAVRSDIGIRPGEQLVVYMDQLDS</sequence>
<dbReference type="OrthoDB" id="5562028at2759"/>
<dbReference type="PANTHER" id="PTHR13401:SF2">
    <property type="entry name" value="RAGULATOR COMPLEX PROTEIN LAMTOR1"/>
    <property type="match status" value="1"/>
</dbReference>
<dbReference type="Proteomes" id="UP000659654">
    <property type="component" value="Unassembled WGS sequence"/>
</dbReference>
<dbReference type="SMR" id="A0A1I7RNF6"/>
<dbReference type="Proteomes" id="UP000582659">
    <property type="component" value="Unassembled WGS sequence"/>
</dbReference>